<protein>
    <submittedName>
        <fullName evidence="5">Septin2 protein</fullName>
    </submittedName>
</protein>
<dbReference type="AlphaFoldDB" id="A0A812NWY2"/>
<keyword evidence="3" id="KW-1133">Transmembrane helix</keyword>
<dbReference type="GO" id="GO:0005525">
    <property type="term" value="F:GTP binding"/>
    <property type="evidence" value="ECO:0007669"/>
    <property type="project" value="InterPro"/>
</dbReference>
<keyword evidence="6" id="KW-1185">Reference proteome</keyword>
<feature type="domain" description="G" evidence="4">
    <location>
        <begin position="80"/>
        <end position="199"/>
    </location>
</feature>
<dbReference type="SUPFAM" id="SSF52540">
    <property type="entry name" value="P-loop containing nucleoside triphosphate hydrolases"/>
    <property type="match status" value="1"/>
</dbReference>
<accession>A0A812NWY2</accession>
<dbReference type="Pfam" id="PF01926">
    <property type="entry name" value="MMR_HSR1"/>
    <property type="match status" value="1"/>
</dbReference>
<evidence type="ECO:0000259" key="4">
    <source>
        <dbReference type="Pfam" id="PF01926"/>
    </source>
</evidence>
<evidence type="ECO:0000313" key="5">
    <source>
        <dbReference type="EMBL" id="CAE7318565.1"/>
    </source>
</evidence>
<dbReference type="Gene3D" id="3.40.50.300">
    <property type="entry name" value="P-loop containing nucleotide triphosphate hydrolases"/>
    <property type="match status" value="1"/>
</dbReference>
<feature type="compositionally biased region" description="Low complexity" evidence="2">
    <location>
        <begin position="9"/>
        <end position="20"/>
    </location>
</feature>
<feature type="region of interest" description="Disordered" evidence="2">
    <location>
        <begin position="1"/>
        <end position="26"/>
    </location>
</feature>
<keyword evidence="3" id="KW-0472">Membrane</keyword>
<reference evidence="5" key="1">
    <citation type="submission" date="2021-02" db="EMBL/GenBank/DDBJ databases">
        <authorList>
            <person name="Dougan E. K."/>
            <person name="Rhodes N."/>
            <person name="Thang M."/>
            <person name="Chan C."/>
        </authorList>
    </citation>
    <scope>NUCLEOTIDE SEQUENCE</scope>
</reference>
<evidence type="ECO:0000256" key="3">
    <source>
        <dbReference type="SAM" id="Phobius"/>
    </source>
</evidence>
<feature type="transmembrane region" description="Helical" evidence="3">
    <location>
        <begin position="383"/>
        <end position="405"/>
    </location>
</feature>
<keyword evidence="1" id="KW-0175">Coiled coil</keyword>
<comment type="caution">
    <text evidence="5">The sequence shown here is derived from an EMBL/GenBank/DDBJ whole genome shotgun (WGS) entry which is preliminary data.</text>
</comment>
<evidence type="ECO:0000256" key="1">
    <source>
        <dbReference type="SAM" id="Coils"/>
    </source>
</evidence>
<keyword evidence="3" id="KW-0812">Transmembrane</keyword>
<feature type="coiled-coil region" evidence="1">
    <location>
        <begin position="418"/>
        <end position="518"/>
    </location>
</feature>
<dbReference type="OrthoDB" id="416553at2759"/>
<sequence>MDQPLLGDSSAGSNSPSATSEGSGMSFTFVGDPQIPKLLEKIEGYVKDGFQDTRVLEDQPDFIRNVLKMVFQLILTHSCLVLGPAGTGKTTLVKALGGGDFQAAVQPGPHLRNRTLEAQACKIDVQELSDELRLDLIDTPGWCPDLNTDIHAEYKKVLREKGLPKEHAPHIILFCVSVSMLRQFQEGKAKQMSKQLQKLKFDQRFPIRVLPVATKADTESLGALEELTAVIKELAEMAFKDTGAIIDEPEWTMFDPNRQERVRGPREVSQWIKTTLLGQLRSDEFTGLWRLALAKSVKEHTREHCERQPANDSALRLFHRACSTVAAACDRGADLEACKEVMVLPEELPWWVIQNIPTSQEEQWQLPTHAACWLSFRQWMRSWTCVALLTGVLVLLIASLMWFTVRLDAVTTANLHAKEHLNQTFAKYNRQKDQLDQMTANYAQEKDLMKQMTGKYAQEKDQLDQMAGKYAQEKDQLKQMTAKYAQQKNQLSQMTGKYTQEKAKYDQKKVVLEQLKEQLNLCKGWPAQGAQCMGLLAIDASSADACQQVCCRMGKEYCNTWQYRESHGCWLGKSSSSSCDGDDGWVGGQAD</sequence>
<organism evidence="5 6">
    <name type="scientific">Symbiodinium pilosum</name>
    <name type="common">Dinoflagellate</name>
    <dbReference type="NCBI Taxonomy" id="2952"/>
    <lineage>
        <taxon>Eukaryota</taxon>
        <taxon>Sar</taxon>
        <taxon>Alveolata</taxon>
        <taxon>Dinophyceae</taxon>
        <taxon>Suessiales</taxon>
        <taxon>Symbiodiniaceae</taxon>
        <taxon>Symbiodinium</taxon>
    </lineage>
</organism>
<gene>
    <name evidence="5" type="primary">Septin2</name>
    <name evidence="5" type="ORF">SPIL2461_LOCUS7333</name>
</gene>
<dbReference type="CDD" id="cd00882">
    <property type="entry name" value="Ras_like_GTPase"/>
    <property type="match status" value="1"/>
</dbReference>
<dbReference type="InterPro" id="IPR006073">
    <property type="entry name" value="GTP-bd"/>
</dbReference>
<name>A0A812NWY2_SYMPI</name>
<proteinExistence type="predicted"/>
<dbReference type="InterPro" id="IPR027417">
    <property type="entry name" value="P-loop_NTPase"/>
</dbReference>
<evidence type="ECO:0000256" key="2">
    <source>
        <dbReference type="SAM" id="MobiDB-lite"/>
    </source>
</evidence>
<evidence type="ECO:0000313" key="6">
    <source>
        <dbReference type="Proteomes" id="UP000649617"/>
    </source>
</evidence>
<dbReference type="Proteomes" id="UP000649617">
    <property type="component" value="Unassembled WGS sequence"/>
</dbReference>
<dbReference type="EMBL" id="CAJNIZ010011370">
    <property type="protein sequence ID" value="CAE7318565.1"/>
    <property type="molecule type" value="Genomic_DNA"/>
</dbReference>